<reference evidence="5" key="2">
    <citation type="submission" date="2020-11" db="EMBL/GenBank/DDBJ databases">
        <authorList>
            <person name="McCartney M.A."/>
            <person name="Auch B."/>
            <person name="Kono T."/>
            <person name="Mallez S."/>
            <person name="Becker A."/>
            <person name="Gohl D.M."/>
            <person name="Silverstein K.A.T."/>
            <person name="Koren S."/>
            <person name="Bechman K.B."/>
            <person name="Herman A."/>
            <person name="Abrahante J.E."/>
            <person name="Garbe J."/>
        </authorList>
    </citation>
    <scope>NUCLEOTIDE SEQUENCE</scope>
    <source>
        <strain evidence="5">Duluth1</strain>
        <tissue evidence="5">Whole animal</tissue>
    </source>
</reference>
<evidence type="ECO:0000256" key="2">
    <source>
        <dbReference type="ARBA" id="ARBA00022729"/>
    </source>
</evidence>
<feature type="domain" description="LRRNT" evidence="4">
    <location>
        <begin position="23"/>
        <end position="55"/>
    </location>
</feature>
<evidence type="ECO:0000313" key="6">
    <source>
        <dbReference type="Proteomes" id="UP000828390"/>
    </source>
</evidence>
<dbReference type="SMART" id="SM00013">
    <property type="entry name" value="LRRNT"/>
    <property type="match status" value="1"/>
</dbReference>
<evidence type="ECO:0000256" key="3">
    <source>
        <dbReference type="SAM" id="SignalP"/>
    </source>
</evidence>
<evidence type="ECO:0000259" key="4">
    <source>
        <dbReference type="SMART" id="SM00013"/>
    </source>
</evidence>
<evidence type="ECO:0000313" key="5">
    <source>
        <dbReference type="EMBL" id="KAH3748847.1"/>
    </source>
</evidence>
<dbReference type="Pfam" id="PF01462">
    <property type="entry name" value="LRRNT"/>
    <property type="match status" value="1"/>
</dbReference>
<dbReference type="AlphaFoldDB" id="A0A9D4DFT3"/>
<gene>
    <name evidence="5" type="ORF">DPMN_183304</name>
</gene>
<name>A0A9D4DFT3_DREPO</name>
<reference evidence="5" key="1">
    <citation type="journal article" date="2019" name="bioRxiv">
        <title>The Genome of the Zebra Mussel, Dreissena polymorpha: A Resource for Invasive Species Research.</title>
        <authorList>
            <person name="McCartney M.A."/>
            <person name="Auch B."/>
            <person name="Kono T."/>
            <person name="Mallez S."/>
            <person name="Zhang Y."/>
            <person name="Obille A."/>
            <person name="Becker A."/>
            <person name="Abrahante J.E."/>
            <person name="Garbe J."/>
            <person name="Badalamenti J.P."/>
            <person name="Herman A."/>
            <person name="Mangelson H."/>
            <person name="Liachko I."/>
            <person name="Sullivan S."/>
            <person name="Sone E.D."/>
            <person name="Koren S."/>
            <person name="Silverstein K.A.T."/>
            <person name="Beckman K.B."/>
            <person name="Gohl D.M."/>
        </authorList>
    </citation>
    <scope>NUCLEOTIDE SEQUENCE</scope>
    <source>
        <strain evidence="5">Duluth1</strain>
        <tissue evidence="5">Whole animal</tissue>
    </source>
</reference>
<organism evidence="5 6">
    <name type="scientific">Dreissena polymorpha</name>
    <name type="common">Zebra mussel</name>
    <name type="synonym">Mytilus polymorpha</name>
    <dbReference type="NCBI Taxonomy" id="45954"/>
    <lineage>
        <taxon>Eukaryota</taxon>
        <taxon>Metazoa</taxon>
        <taxon>Spiralia</taxon>
        <taxon>Lophotrochozoa</taxon>
        <taxon>Mollusca</taxon>
        <taxon>Bivalvia</taxon>
        <taxon>Autobranchia</taxon>
        <taxon>Heteroconchia</taxon>
        <taxon>Euheterodonta</taxon>
        <taxon>Imparidentia</taxon>
        <taxon>Neoheterodontei</taxon>
        <taxon>Myida</taxon>
        <taxon>Dreissenoidea</taxon>
        <taxon>Dreissenidae</taxon>
        <taxon>Dreissena</taxon>
    </lineage>
</organism>
<keyword evidence="6" id="KW-1185">Reference proteome</keyword>
<dbReference type="Proteomes" id="UP000828390">
    <property type="component" value="Unassembled WGS sequence"/>
</dbReference>
<dbReference type="InterPro" id="IPR000372">
    <property type="entry name" value="LRRNT"/>
</dbReference>
<dbReference type="EMBL" id="JAIWYP010000010">
    <property type="protein sequence ID" value="KAH3748847.1"/>
    <property type="molecule type" value="Genomic_DNA"/>
</dbReference>
<keyword evidence="1" id="KW-0433">Leucine-rich repeat</keyword>
<accession>A0A9D4DFT3</accession>
<evidence type="ECO:0000256" key="1">
    <source>
        <dbReference type="ARBA" id="ARBA00022614"/>
    </source>
</evidence>
<feature type="signal peptide" evidence="3">
    <location>
        <begin position="1"/>
        <end position="22"/>
    </location>
</feature>
<protein>
    <recommendedName>
        <fullName evidence="4">LRRNT domain-containing protein</fullName>
    </recommendedName>
</protein>
<sequence length="55" mass="5733">MYTCKAFVLAVILALCTGISWGQCPANCTCTGTAVRCIGQQLSTIPLSLPDATLL</sequence>
<keyword evidence="2 3" id="KW-0732">Signal</keyword>
<feature type="chain" id="PRO_5039390798" description="LRRNT domain-containing protein" evidence="3">
    <location>
        <begin position="23"/>
        <end position="55"/>
    </location>
</feature>
<comment type="caution">
    <text evidence="5">The sequence shown here is derived from an EMBL/GenBank/DDBJ whole genome shotgun (WGS) entry which is preliminary data.</text>
</comment>
<proteinExistence type="predicted"/>